<dbReference type="PROSITE" id="PS51272">
    <property type="entry name" value="SLH"/>
    <property type="match status" value="3"/>
</dbReference>
<evidence type="ECO:0000256" key="2">
    <source>
        <dbReference type="SAM" id="SignalP"/>
    </source>
</evidence>
<feature type="domain" description="SLH" evidence="3">
    <location>
        <begin position="101"/>
        <end position="157"/>
    </location>
</feature>
<dbReference type="Gene3D" id="2.60.40.1080">
    <property type="match status" value="2"/>
</dbReference>
<evidence type="ECO:0000256" key="1">
    <source>
        <dbReference type="SAM" id="MobiDB-lite"/>
    </source>
</evidence>
<organism evidence="4 5">
    <name type="scientific">Paenibacillus taihuensis</name>
    <dbReference type="NCBI Taxonomy" id="1156355"/>
    <lineage>
        <taxon>Bacteria</taxon>
        <taxon>Bacillati</taxon>
        <taxon>Bacillota</taxon>
        <taxon>Bacilli</taxon>
        <taxon>Bacillales</taxon>
        <taxon>Paenibacillaceae</taxon>
        <taxon>Paenibacillus</taxon>
    </lineage>
</organism>
<dbReference type="RefSeq" id="WP_116189297.1">
    <property type="nucleotide sequence ID" value="NZ_QTTN01000012.1"/>
</dbReference>
<gene>
    <name evidence="4" type="ORF">A8990_11235</name>
</gene>
<keyword evidence="2" id="KW-0732">Signal</keyword>
<evidence type="ECO:0000259" key="3">
    <source>
        <dbReference type="PROSITE" id="PS51272"/>
    </source>
</evidence>
<dbReference type="OrthoDB" id="128536at2"/>
<feature type="domain" description="SLH" evidence="3">
    <location>
        <begin position="37"/>
        <end position="100"/>
    </location>
</feature>
<accession>A0A3D9S4V6</accession>
<feature type="domain" description="SLH" evidence="3">
    <location>
        <begin position="158"/>
        <end position="221"/>
    </location>
</feature>
<dbReference type="Proteomes" id="UP000256304">
    <property type="component" value="Unassembled WGS sequence"/>
</dbReference>
<dbReference type="EMBL" id="QTTN01000012">
    <property type="protein sequence ID" value="REE85306.1"/>
    <property type="molecule type" value="Genomic_DNA"/>
</dbReference>
<dbReference type="InterPro" id="IPR051465">
    <property type="entry name" value="Cell_Envelope_Struct_Comp"/>
</dbReference>
<dbReference type="Pfam" id="PF00395">
    <property type="entry name" value="SLH"/>
    <property type="match status" value="3"/>
</dbReference>
<comment type="caution">
    <text evidence="4">The sequence shown here is derived from an EMBL/GenBank/DDBJ whole genome shotgun (WGS) entry which is preliminary data.</text>
</comment>
<dbReference type="PANTHER" id="PTHR43308:SF5">
    <property type="entry name" value="S-LAYER PROTEIN _ PEPTIDOGLYCAN ENDO-BETA-N-ACETYLGLUCOSAMINIDASE"/>
    <property type="match status" value="1"/>
</dbReference>
<dbReference type="PANTHER" id="PTHR43308">
    <property type="entry name" value="OUTER MEMBRANE PROTEIN ALPHA-RELATED"/>
    <property type="match status" value="1"/>
</dbReference>
<reference evidence="4 5" key="1">
    <citation type="submission" date="2018-08" db="EMBL/GenBank/DDBJ databases">
        <title>Genomic Encyclopedia of Type Strains, Phase III (KMG-III): the genomes of soil and plant-associated and newly described type strains.</title>
        <authorList>
            <person name="Whitman W."/>
        </authorList>
    </citation>
    <scope>NUCLEOTIDE SEQUENCE [LARGE SCALE GENOMIC DNA]</scope>
    <source>
        <strain evidence="4 5">CGMCC 1.10966</strain>
    </source>
</reference>
<dbReference type="InterPro" id="IPR008964">
    <property type="entry name" value="Invasin/intimin_cell_adhesion"/>
</dbReference>
<feature type="region of interest" description="Disordered" evidence="1">
    <location>
        <begin position="360"/>
        <end position="379"/>
    </location>
</feature>
<protein>
    <submittedName>
        <fullName evidence="4">S-layer family protein</fullName>
    </submittedName>
</protein>
<dbReference type="SUPFAM" id="SSF49373">
    <property type="entry name" value="Invasin/intimin cell-adhesion fragments"/>
    <property type="match status" value="1"/>
</dbReference>
<evidence type="ECO:0000313" key="4">
    <source>
        <dbReference type="EMBL" id="REE85306.1"/>
    </source>
</evidence>
<name>A0A3D9S4V6_9BACL</name>
<proteinExistence type="predicted"/>
<feature type="compositionally biased region" description="Gly residues" evidence="1">
    <location>
        <begin position="363"/>
        <end position="375"/>
    </location>
</feature>
<feature type="signal peptide" evidence="2">
    <location>
        <begin position="1"/>
        <end position="34"/>
    </location>
</feature>
<keyword evidence="5" id="KW-1185">Reference proteome</keyword>
<feature type="chain" id="PRO_5017536553" evidence="2">
    <location>
        <begin position="35"/>
        <end position="2534"/>
    </location>
</feature>
<sequence>MSKKTSRKTSRAASQVVSSLVIGSMLLTSTTAMASPNQEISNQDTSNHWAAKELQKWTDIGLLKGDSHGNLNPNEAITRAEFITILNRIFNLQSTSGARSFADAHPGDWYYEELQKASAAGLLNGDANSHANPKAPITRQEAAALIARGFQVVSGTADARFGDSSQIASWASDAVSSLASKGYLNGRGNNEFAPHANITRAESFVMTDRVMGTIIKTPEDLAKLASPVTGNVTIALPGAVLKNLVIAGDIYVIDAAATEPVVLNNVKVTGDLSVVSAKSVNLIGSTVSGTTLVKDTKAATALNLDAGSSLNRLVLNSTAAVSGEGSIITAVINANGSTIAQQPAQVTVANGVTSTVGGKTVTSGGGTGGNTGGGTSNLTTPVVPAISTGTTVNMYSTQITHLQPTGLNLGQPIKWTTSDPYIAYVDTVGNDSGNYAGKVIGVSTGTAAIIGKQGDTSITITVHVTNDPNLTTVLDKLVYYYEAHDSHIPSFSNAPELIHGSVSVPTGRSWPSESYAGYLEGTNGVKWMLASDMKSVTLYDPNLSNPDDRIQYLQGGRYIPQDAAGSTQAISKIMTDGSGGLWIKDAAGDATHIVRKNVSLESKAMLEQEIMKNFDDRFGMTSNDTNTSSHANKIAAIMGSKDARDLDFKVEVGDNDGSITATFGRSQIFYYKDMLSKYGANDERTKDALKAATRTTEAVALLPYISGRQMKVPAKEEAKPYILELLGAKADGSDEGKPVYLDENGKYTLTDTGKPAPDGFLPRTFTVIPQGQDTSYLKDNAYFQKGAGTTKDINGKDVAYSKLINVSVSADKEQKNQYSALKAYDSVPVPQRLAKLYEPNGAVPENTIYYKDSTSSDELNNDFSFYTLAYQTFRNADPQLASLLKTAIVTIANHTIINNYHIAGISANKSRDLYPDYQTGGAKSSPGFVNSGNGLNVPNYHTRWGNFEPEFMDGANDPIGGSDYEDGPLNMAIGLEILQLAMMVDEDTAIPYYNGNGFYTPKPIDFQEEYSTLIEPAKYKARYPRAINSTSALDTMQQYMTRYFSIAEHNGDDFGEPGTSFEAYLNTGDEHKMINIMYSLVNTMPNQPDTAVLNAYKTTFDQWWYNVKRYRDAWATYYHALILAKFKQLGVDVSHDEVDIKGANHSLSRFPSNGGHWDVDNTTRTDVTSLIYGDSTGWLDQALPRDEMRSYTVGEDLFDPNQGGKLSLYNQVAFILPVWMSVLPENVQMIDSLGSKAKPNNGPAPVIKDAVTNSTTVNLTLNVGEQKTLNVTGTENAYVKNIIWNTSSWTQDTQIIDLKNLYSYDALEQKQFFPAQVTAVQPGTATVTALTADGFSPAPKTVVYNITVAYPNSNATAKENLTQVTDSDFAYPIWLKEALADQKLNTNGHRNVSIAYASSNESAGSVDPETGAITYLSHTPFDIIATVTYSDMTINGDPMFEKSHVMTYVTPVVTNLPIVSLQSTALTRLQPEGFELGQPISWTTSDPYVAYVDTVGNDAGQYDGKVLGVSNGSAKITAVQGALTASYLVNVTEATDTNLEKLVYYYAKDDSAIPSSLAAAQLTDTIVPAAPNGLTWPSASYAGYVNGTQGAKWMLAADKLSITLYDPNNAVAADQVQYLQVSRYIPTSSPQNAEPIASIMSDHNGGLWILGTSGDATHIVRKQMSLTAKTLLLDEVGRNLNDRMGFQSGTAAFNTKADMYAALMGSKDQSNIARSLSSTDNDGLWTTMYGAGEIYRYNYMKDAYGADDARTKDALKSATRAVESDLMLAFISQRQLKVPAAANVNNPDIYTLLGANPDGSDEGKPVYLNADGTFTLTNTGTPAPDGFVSRSYYAFDDQEYANASYLATKLNDKERWMEITNDTTTDVNGTEVKYSKPSNVSAFDASNFDYDSLKAYATVPVPKRLSDTFHIAGKHIFYKDTTSTDEMIGHLYFLNLAYDTFKNIDPELASLAKTAITNVTNHIIINNYYFVGVAPQIKNGNPVVPLLPEYRKNADGAGNPGAKYSVGYVNSGNGLNVPSTPTRWSYYNPEYMDGNVNPWGLSDYEDASLGAMLDLTMLQESQNYVADSSIPLYAGADDGYKTAKLGIIDYTAEFDMLTTPELYKARFPKVRNSNTLAEVAAQYHNRYFGISEHNGDGIEEDGTSFEDYLNYSDEEMAALGMAGLIASANSNTTDAVKQAYLKALNQWWYNEKRTNNPFLSYFYAMNLGGLKALGVDVSGSQVDLAGADWQLHRMPSNFMNVTVNNSARADLTNLLPFDSYDQLLPRDEVRSAKYNTNWLNPDTTRNNYTMEAPTGISLPYWLSVDPQSKALIHSLGSAITVVSDRTTGDIAIAPGLTQDITIAVGEQKDLFVTGQENSYIPNISWNTDDWAFIDLRTGESATNFEGKTYGSVVTGKKAGTATVTAWTVDGGSAAPRQVTFNITVVDLNSSAIAANLNQVSLANFKLPDWLTDAFANPDKNTDGNVWASVEYSSSSTADGTVDPVTGAVTYLTSKSFNVIATVTYSGMTLNGEPMFETDGHILTFVCPVQQPQQP</sequence>
<evidence type="ECO:0000313" key="5">
    <source>
        <dbReference type="Proteomes" id="UP000256304"/>
    </source>
</evidence>
<dbReference type="InterPro" id="IPR001119">
    <property type="entry name" value="SLH_dom"/>
</dbReference>